<proteinExistence type="predicted"/>
<name>A0A383A651_9ZZZZ</name>
<feature type="non-terminal residue" evidence="1">
    <location>
        <position position="48"/>
    </location>
</feature>
<accession>A0A383A651</accession>
<protein>
    <submittedName>
        <fullName evidence="1">Uncharacterized protein</fullName>
    </submittedName>
</protein>
<gene>
    <name evidence="1" type="ORF">METZ01_LOCUS455947</name>
</gene>
<dbReference type="AlphaFoldDB" id="A0A383A651"/>
<sequence length="48" mass="5234">GGHRRSGLPGSGTGGWILAQPLRPYRRLHLPVVGHPHVPGMARRSRTM</sequence>
<reference evidence="1" key="1">
    <citation type="submission" date="2018-05" db="EMBL/GenBank/DDBJ databases">
        <authorList>
            <person name="Lanie J.A."/>
            <person name="Ng W.-L."/>
            <person name="Kazmierczak K.M."/>
            <person name="Andrzejewski T.M."/>
            <person name="Davidsen T.M."/>
            <person name="Wayne K.J."/>
            <person name="Tettelin H."/>
            <person name="Glass J.I."/>
            <person name="Rusch D."/>
            <person name="Podicherti R."/>
            <person name="Tsui H.-C.T."/>
            <person name="Winkler M.E."/>
        </authorList>
    </citation>
    <scope>NUCLEOTIDE SEQUENCE</scope>
</reference>
<evidence type="ECO:0000313" key="1">
    <source>
        <dbReference type="EMBL" id="SVE03093.1"/>
    </source>
</evidence>
<feature type="non-terminal residue" evidence="1">
    <location>
        <position position="1"/>
    </location>
</feature>
<dbReference type="EMBL" id="UINC01189416">
    <property type="protein sequence ID" value="SVE03093.1"/>
    <property type="molecule type" value="Genomic_DNA"/>
</dbReference>
<organism evidence="1">
    <name type="scientific">marine metagenome</name>
    <dbReference type="NCBI Taxonomy" id="408172"/>
    <lineage>
        <taxon>unclassified sequences</taxon>
        <taxon>metagenomes</taxon>
        <taxon>ecological metagenomes</taxon>
    </lineage>
</organism>